<dbReference type="EMBL" id="CAJVQB010100505">
    <property type="protein sequence ID" value="CAG8850321.1"/>
    <property type="molecule type" value="Genomic_DNA"/>
</dbReference>
<evidence type="ECO:0000313" key="2">
    <source>
        <dbReference type="EMBL" id="CAG8850321.1"/>
    </source>
</evidence>
<evidence type="ECO:0000256" key="1">
    <source>
        <dbReference type="SAM" id="MobiDB-lite"/>
    </source>
</evidence>
<sequence>MTTGLYRSVYSKLLTAHQNVNENLLKVLEIINSNSNKTNNEFKTNPIIETSNSTRHTRVENKKDDNTEDNLYDNCIDKYIENDTNKNKGHKEITIDDDKKPMHNYKKLRK</sequence>
<accession>A0ABN7X8V9</accession>
<organism evidence="2 3">
    <name type="scientific">Gigaspora margarita</name>
    <dbReference type="NCBI Taxonomy" id="4874"/>
    <lineage>
        <taxon>Eukaryota</taxon>
        <taxon>Fungi</taxon>
        <taxon>Fungi incertae sedis</taxon>
        <taxon>Mucoromycota</taxon>
        <taxon>Glomeromycotina</taxon>
        <taxon>Glomeromycetes</taxon>
        <taxon>Diversisporales</taxon>
        <taxon>Gigasporaceae</taxon>
        <taxon>Gigaspora</taxon>
    </lineage>
</organism>
<dbReference type="Proteomes" id="UP000789901">
    <property type="component" value="Unassembled WGS sequence"/>
</dbReference>
<proteinExistence type="predicted"/>
<protein>
    <submittedName>
        <fullName evidence="2">31814_t:CDS:1</fullName>
    </submittedName>
</protein>
<name>A0ABN7X8V9_GIGMA</name>
<feature type="non-terminal residue" evidence="2">
    <location>
        <position position="110"/>
    </location>
</feature>
<reference evidence="2 3" key="1">
    <citation type="submission" date="2021-06" db="EMBL/GenBank/DDBJ databases">
        <authorList>
            <person name="Kallberg Y."/>
            <person name="Tangrot J."/>
            <person name="Rosling A."/>
        </authorList>
    </citation>
    <scope>NUCLEOTIDE SEQUENCE [LARGE SCALE GENOMIC DNA]</scope>
    <source>
        <strain evidence="2 3">120-4 pot B 10/14</strain>
    </source>
</reference>
<evidence type="ECO:0000313" key="3">
    <source>
        <dbReference type="Proteomes" id="UP000789901"/>
    </source>
</evidence>
<feature type="region of interest" description="Disordered" evidence="1">
    <location>
        <begin position="88"/>
        <end position="110"/>
    </location>
</feature>
<keyword evidence="3" id="KW-1185">Reference proteome</keyword>
<comment type="caution">
    <text evidence="2">The sequence shown here is derived from an EMBL/GenBank/DDBJ whole genome shotgun (WGS) entry which is preliminary data.</text>
</comment>
<gene>
    <name evidence="2" type="ORF">GMARGA_LOCUS40158</name>
</gene>
<feature type="compositionally biased region" description="Basic and acidic residues" evidence="1">
    <location>
        <begin position="88"/>
        <end position="101"/>
    </location>
</feature>